<evidence type="ECO:0000313" key="3">
    <source>
        <dbReference type="Proteomes" id="UP000811899"/>
    </source>
</evidence>
<dbReference type="NCBIfam" id="TIGR02595">
    <property type="entry name" value="PEP_CTERM"/>
    <property type="match status" value="1"/>
</dbReference>
<dbReference type="InterPro" id="IPR013424">
    <property type="entry name" value="Ice-binding_C"/>
</dbReference>
<evidence type="ECO:0000313" key="2">
    <source>
        <dbReference type="EMBL" id="MBT0665828.1"/>
    </source>
</evidence>
<accession>A0AAW4L9T6</accession>
<dbReference type="AlphaFoldDB" id="A0AAW4L9T6"/>
<comment type="caution">
    <text evidence="2">The sequence shown here is derived from an EMBL/GenBank/DDBJ whole genome shotgun (WGS) entry which is preliminary data.</text>
</comment>
<gene>
    <name evidence="2" type="ORF">KI809_16075</name>
</gene>
<organism evidence="2 3">
    <name type="scientific">Geoanaerobacter pelophilus</name>
    <dbReference type="NCBI Taxonomy" id="60036"/>
    <lineage>
        <taxon>Bacteria</taxon>
        <taxon>Pseudomonadati</taxon>
        <taxon>Thermodesulfobacteriota</taxon>
        <taxon>Desulfuromonadia</taxon>
        <taxon>Geobacterales</taxon>
        <taxon>Geobacteraceae</taxon>
        <taxon>Geoanaerobacter</taxon>
    </lineage>
</organism>
<keyword evidence="3" id="KW-1185">Reference proteome</keyword>
<dbReference type="Proteomes" id="UP000811899">
    <property type="component" value="Unassembled WGS sequence"/>
</dbReference>
<protein>
    <submittedName>
        <fullName evidence="2">PEP-CTERM sorting domain-containing protein</fullName>
    </submittedName>
</protein>
<dbReference type="EMBL" id="JAHCVJ010000007">
    <property type="protein sequence ID" value="MBT0665828.1"/>
    <property type="molecule type" value="Genomic_DNA"/>
</dbReference>
<name>A0AAW4L9T6_9BACT</name>
<feature type="domain" description="Ice-binding protein C-terminal" evidence="1">
    <location>
        <begin position="176"/>
        <end position="200"/>
    </location>
</feature>
<dbReference type="Pfam" id="PF07589">
    <property type="entry name" value="PEP-CTERM"/>
    <property type="match status" value="1"/>
</dbReference>
<proteinExistence type="predicted"/>
<sequence>MYYSNSGSGSVSADWGTLNSDNSTSTAGLGTFKLTFTGAGDYKAGAYLDMEIDQYVNSWWNETGIAHNTAAQDARLSWQFLAPLVGDPIDLNPLLNLDNSILAGPADMAVALLWNFSLTAGQKATITFNSKTAAPEAGFFLQQYDNGILDGEQLSDPASVFFSSSISVTNIDNNNPVPEPSTIVLLGAGLASLGLYARRRNKN</sequence>
<reference evidence="2 3" key="1">
    <citation type="submission" date="2021-05" db="EMBL/GenBank/DDBJ databases">
        <title>The draft genome of Geobacter pelophilus DSM 12255.</title>
        <authorList>
            <person name="Xu Z."/>
            <person name="Masuda Y."/>
            <person name="Itoh H."/>
            <person name="Senoo K."/>
        </authorList>
    </citation>
    <scope>NUCLEOTIDE SEQUENCE [LARGE SCALE GENOMIC DNA]</scope>
    <source>
        <strain evidence="2 3">DSM 12255</strain>
    </source>
</reference>
<evidence type="ECO:0000259" key="1">
    <source>
        <dbReference type="Pfam" id="PF07589"/>
    </source>
</evidence>